<dbReference type="InterPro" id="IPR014729">
    <property type="entry name" value="Rossmann-like_a/b/a_fold"/>
</dbReference>
<sequence>MLTQLTQIFRAYHTDLASHRLFLACSGGRDSLSLAWACKLLYEQGELPTLPILLHVHHGWQAANDEWANLVACWAAQHGFECRILSVKLPKNNETFARDARYRALAGVMADGDVLFVAHHADDQAETMLMRLVNGAGVVGLSGMKVWQDRRIQDKQLRLCRPMLQMTRKQISKFAKSHNLPYVNDPTNTNDDHVRGKLRNHVLPVFEQINPQAIQNITRSGQLLAQASEIVSMFIDDKLASAQDALTQMPFCQVLNIGQVVHLPTSVQSSVVHAWLSKGEVLPPSQRLVKDVLGLIHRRDGNHQTRLFWQGEHGHVVCRYGMQIYCYRKEAWECLLAPSCVKWSSGEVVLKQTEECALIWQVLPDFLGKKVQLYPVSRQTIVPLHQGVLIKQLHGKKLMQTLGVPAWLRDNLWLVCVDDFPTLLLTAGQAWRLNKNSKTTGAKFCVMGTDGVKWQADNQITTSDA</sequence>
<protein>
    <recommendedName>
        <fullName evidence="7">tRNA(Ile)-lysidine synthase</fullName>
        <ecNumber evidence="7">6.3.4.19</ecNumber>
    </recommendedName>
    <alternativeName>
        <fullName evidence="7">tRNA(Ile)-2-lysyl-cytidine synthase</fullName>
    </alternativeName>
    <alternativeName>
        <fullName evidence="7">tRNA(Ile)-lysidine synthetase</fullName>
    </alternativeName>
</protein>
<keyword evidence="11" id="KW-1185">Reference proteome</keyword>
<evidence type="ECO:0000313" key="10">
    <source>
        <dbReference type="EMBL" id="MFL1732660.1"/>
    </source>
</evidence>
<comment type="similarity">
    <text evidence="7">Belongs to the tRNA(Ile)-lysidine synthase family.</text>
</comment>
<organism evidence="10 11">
    <name type="scientific">Moraxella oculi</name>
    <dbReference type="NCBI Taxonomy" id="2940516"/>
    <lineage>
        <taxon>Bacteria</taxon>
        <taxon>Pseudomonadati</taxon>
        <taxon>Pseudomonadota</taxon>
        <taxon>Gammaproteobacteria</taxon>
        <taxon>Moraxellales</taxon>
        <taxon>Moraxellaceae</taxon>
        <taxon>Moraxella</taxon>
    </lineage>
</organism>
<dbReference type="SUPFAM" id="SSF82829">
    <property type="entry name" value="MesJ substrate recognition domain-like"/>
    <property type="match status" value="1"/>
</dbReference>
<keyword evidence="5 7" id="KW-0067">ATP-binding</keyword>
<comment type="caution">
    <text evidence="10">The sequence shown here is derived from an EMBL/GenBank/DDBJ whole genome shotgun (WGS) entry which is preliminary data.</text>
</comment>
<name>A0ABW8UBL8_9GAMM</name>
<dbReference type="EMBL" id="JBJJXE010000009">
    <property type="protein sequence ID" value="MFL1732660.1"/>
    <property type="molecule type" value="Genomic_DNA"/>
</dbReference>
<reference evidence="10 11" key="1">
    <citation type="submission" date="2024-11" db="EMBL/GenBank/DDBJ databases">
        <title>First Report of Moraxella oculi in Brazil in an Infectious Bovine Keratoconjunctivitis Outbreak.</title>
        <authorList>
            <person name="Carvalho C.V."/>
            <person name="Domingues R."/>
            <person name="Coutinho C."/>
            <person name="Honorio N.T.B.S."/>
            <person name="Faza D.R.L.R."/>
            <person name="Carvalho W.A."/>
            <person name="Machado A.B.F."/>
            <person name="Martins M.F."/>
            <person name="Gaspar E.B."/>
        </authorList>
    </citation>
    <scope>NUCLEOTIDE SEQUENCE [LARGE SCALE GENOMIC DNA]</scope>
    <source>
        <strain evidence="10 11">2117LE</strain>
    </source>
</reference>
<dbReference type="PANTHER" id="PTHR43033:SF1">
    <property type="entry name" value="TRNA(ILE)-LYSIDINE SYNTHASE-RELATED"/>
    <property type="match status" value="1"/>
</dbReference>
<comment type="subcellular location">
    <subcellularLocation>
        <location evidence="7">Cytoplasm</location>
    </subcellularLocation>
</comment>
<evidence type="ECO:0000256" key="7">
    <source>
        <dbReference type="HAMAP-Rule" id="MF_01161"/>
    </source>
</evidence>
<dbReference type="RefSeq" id="WP_407069228.1">
    <property type="nucleotide sequence ID" value="NZ_JBJJXE010000009.1"/>
</dbReference>
<dbReference type="EC" id="6.3.4.19" evidence="7"/>
<dbReference type="Pfam" id="PF09179">
    <property type="entry name" value="TilS"/>
    <property type="match status" value="1"/>
</dbReference>
<evidence type="ECO:0000259" key="9">
    <source>
        <dbReference type="Pfam" id="PF09179"/>
    </source>
</evidence>
<gene>
    <name evidence="7 10" type="primary">tilS</name>
    <name evidence="10" type="ORF">ACJHVH_06580</name>
</gene>
<comment type="function">
    <text evidence="7">Ligates lysine onto the cytidine present at position 34 of the AUA codon-specific tRNA(Ile) that contains the anticodon CAU, in an ATP-dependent manner. Cytidine is converted to lysidine, thus changing the amino acid specificity of the tRNA from methionine to isoleucine.</text>
</comment>
<dbReference type="GO" id="GO:0032267">
    <property type="term" value="F:tRNA(Ile)-lysidine synthase activity"/>
    <property type="evidence" value="ECO:0007669"/>
    <property type="project" value="UniProtKB-EC"/>
</dbReference>
<evidence type="ECO:0000256" key="1">
    <source>
        <dbReference type="ARBA" id="ARBA00022490"/>
    </source>
</evidence>
<dbReference type="Gene3D" id="3.40.50.620">
    <property type="entry name" value="HUPs"/>
    <property type="match status" value="1"/>
</dbReference>
<evidence type="ECO:0000256" key="5">
    <source>
        <dbReference type="ARBA" id="ARBA00022840"/>
    </source>
</evidence>
<keyword evidence="4 7" id="KW-0547">Nucleotide-binding</keyword>
<keyword evidence="3 7" id="KW-0819">tRNA processing</keyword>
<dbReference type="HAMAP" id="MF_01161">
    <property type="entry name" value="tRNA_Ile_lys_synt"/>
    <property type="match status" value="1"/>
</dbReference>
<evidence type="ECO:0000256" key="6">
    <source>
        <dbReference type="ARBA" id="ARBA00048539"/>
    </source>
</evidence>
<evidence type="ECO:0000313" key="11">
    <source>
        <dbReference type="Proteomes" id="UP001624684"/>
    </source>
</evidence>
<feature type="domain" description="tRNA(Ile)-lysidine/2-thiocytidine synthase N-terminal" evidence="8">
    <location>
        <begin position="21"/>
        <end position="200"/>
    </location>
</feature>
<evidence type="ECO:0000259" key="8">
    <source>
        <dbReference type="Pfam" id="PF01171"/>
    </source>
</evidence>
<dbReference type="InterPro" id="IPR011063">
    <property type="entry name" value="TilS/TtcA_N"/>
</dbReference>
<feature type="binding site" evidence="7">
    <location>
        <begin position="26"/>
        <end position="31"/>
    </location>
    <ligand>
        <name>ATP</name>
        <dbReference type="ChEBI" id="CHEBI:30616"/>
    </ligand>
</feature>
<keyword evidence="1 7" id="KW-0963">Cytoplasm</keyword>
<keyword evidence="2 7" id="KW-0436">Ligase</keyword>
<dbReference type="InterPro" id="IPR015262">
    <property type="entry name" value="tRNA_Ile_lys_synt_subst-bd"/>
</dbReference>
<comment type="catalytic activity">
    <reaction evidence="6 7">
        <text>cytidine(34) in tRNA(Ile2) + L-lysine + ATP = lysidine(34) in tRNA(Ile2) + AMP + diphosphate + H(+)</text>
        <dbReference type="Rhea" id="RHEA:43744"/>
        <dbReference type="Rhea" id="RHEA-COMP:10625"/>
        <dbReference type="Rhea" id="RHEA-COMP:10670"/>
        <dbReference type="ChEBI" id="CHEBI:15378"/>
        <dbReference type="ChEBI" id="CHEBI:30616"/>
        <dbReference type="ChEBI" id="CHEBI:32551"/>
        <dbReference type="ChEBI" id="CHEBI:33019"/>
        <dbReference type="ChEBI" id="CHEBI:82748"/>
        <dbReference type="ChEBI" id="CHEBI:83665"/>
        <dbReference type="ChEBI" id="CHEBI:456215"/>
        <dbReference type="EC" id="6.3.4.19"/>
    </reaction>
</comment>
<dbReference type="InterPro" id="IPR012795">
    <property type="entry name" value="tRNA_Ile_lys_synt_N"/>
</dbReference>
<dbReference type="Proteomes" id="UP001624684">
    <property type="component" value="Unassembled WGS sequence"/>
</dbReference>
<proteinExistence type="inferred from homology"/>
<dbReference type="CDD" id="cd01992">
    <property type="entry name" value="TilS_N"/>
    <property type="match status" value="1"/>
</dbReference>
<dbReference type="InterPro" id="IPR012094">
    <property type="entry name" value="tRNA_Ile_lys_synt"/>
</dbReference>
<dbReference type="Gene3D" id="1.20.59.20">
    <property type="match status" value="1"/>
</dbReference>
<dbReference type="SUPFAM" id="SSF52402">
    <property type="entry name" value="Adenine nucleotide alpha hydrolases-like"/>
    <property type="match status" value="1"/>
</dbReference>
<dbReference type="NCBIfam" id="TIGR02432">
    <property type="entry name" value="lysidine_TilS_N"/>
    <property type="match status" value="1"/>
</dbReference>
<comment type="domain">
    <text evidence="7">The N-terminal region contains the highly conserved SGGXDS motif, predicted to be a P-loop motif involved in ATP binding.</text>
</comment>
<accession>A0ABW8UBL8</accession>
<feature type="domain" description="tRNA(Ile)-lysidine synthase substrate-binding" evidence="9">
    <location>
        <begin position="255"/>
        <end position="321"/>
    </location>
</feature>
<evidence type="ECO:0000256" key="4">
    <source>
        <dbReference type="ARBA" id="ARBA00022741"/>
    </source>
</evidence>
<evidence type="ECO:0000256" key="2">
    <source>
        <dbReference type="ARBA" id="ARBA00022598"/>
    </source>
</evidence>
<evidence type="ECO:0000256" key="3">
    <source>
        <dbReference type="ARBA" id="ARBA00022694"/>
    </source>
</evidence>
<dbReference type="PANTHER" id="PTHR43033">
    <property type="entry name" value="TRNA(ILE)-LYSIDINE SYNTHASE-RELATED"/>
    <property type="match status" value="1"/>
</dbReference>
<dbReference type="Pfam" id="PF01171">
    <property type="entry name" value="ATP_bind_3"/>
    <property type="match status" value="1"/>
</dbReference>